<name>A0A2H6CSZ4_TETHA</name>
<dbReference type="Proteomes" id="UP000236214">
    <property type="component" value="Unassembled WGS sequence"/>
</dbReference>
<evidence type="ECO:0008006" key="3">
    <source>
        <dbReference type="Google" id="ProtNLM"/>
    </source>
</evidence>
<gene>
    <name evidence="1" type="ORF">TEHN7118_0890</name>
</gene>
<evidence type="ECO:0000313" key="1">
    <source>
        <dbReference type="EMBL" id="GBD68084.1"/>
    </source>
</evidence>
<dbReference type="AlphaFoldDB" id="A0A2H6CSZ4"/>
<reference evidence="1 2" key="1">
    <citation type="submission" date="2016-05" db="EMBL/GenBank/DDBJ databases">
        <title>Whole genome sequencing of Tetragenococcus halophilus subsp. halophilus NISL 7118.</title>
        <authorList>
            <person name="Shiwa Y."/>
            <person name="Nishimura I."/>
            <person name="Yoshikawa H."/>
            <person name="Koyama Y."/>
            <person name="Oguma T."/>
        </authorList>
    </citation>
    <scope>NUCLEOTIDE SEQUENCE [LARGE SCALE GENOMIC DNA]</scope>
    <source>
        <strain evidence="1 2">NISL 7118</strain>
    </source>
</reference>
<dbReference type="EMBL" id="BDEC01000034">
    <property type="protein sequence ID" value="GBD68084.1"/>
    <property type="molecule type" value="Genomic_DNA"/>
</dbReference>
<evidence type="ECO:0000313" key="2">
    <source>
        <dbReference type="Proteomes" id="UP000236214"/>
    </source>
</evidence>
<sequence length="66" mass="7885">MPQWYVGMNARDEIIVGAGVIGNNYHKRKDLMPNVCALYVEENYRKQRLASFVFNFIRQDFERSER</sequence>
<organism evidence="1 2">
    <name type="scientific">Tetragenococcus halophilus subsp. halophilus</name>
    <dbReference type="NCBI Taxonomy" id="1513897"/>
    <lineage>
        <taxon>Bacteria</taxon>
        <taxon>Bacillati</taxon>
        <taxon>Bacillota</taxon>
        <taxon>Bacilli</taxon>
        <taxon>Lactobacillales</taxon>
        <taxon>Enterococcaceae</taxon>
        <taxon>Tetragenococcus</taxon>
    </lineage>
</organism>
<proteinExistence type="predicted"/>
<comment type="caution">
    <text evidence="1">The sequence shown here is derived from an EMBL/GenBank/DDBJ whole genome shotgun (WGS) entry which is preliminary data.</text>
</comment>
<accession>A0A2H6CSZ4</accession>
<keyword evidence="2" id="KW-1185">Reference proteome</keyword>
<protein>
    <recommendedName>
        <fullName evidence="3">N-acetyltransferase domain-containing protein</fullName>
    </recommendedName>
</protein>
<dbReference type="RefSeq" id="WP_181020072.1">
    <property type="nucleotide sequence ID" value="NZ_BDEB01000162.1"/>
</dbReference>